<evidence type="ECO:0000313" key="4">
    <source>
        <dbReference type="Proteomes" id="UP000233482"/>
    </source>
</evidence>
<dbReference type="InterPro" id="IPR014729">
    <property type="entry name" value="Rossmann-like_a/b/a_fold"/>
</dbReference>
<dbReference type="RefSeq" id="WP_101031140.1">
    <property type="nucleotide sequence ID" value="NZ_CABFNV010000003.1"/>
</dbReference>
<sequence length="131" mass="14547">MYQSVLIAVDGSNNSMRAAEEAIKLDAKHYTILSVITAEDSKESVLHGTGDSRSDREKELEHIIAKFSGHHFDVLFEHGYPKEKIVEIANHHNHDLLVIGTRGLSGLKEVVMGSVSRHVVKHSDINVLIVK</sequence>
<gene>
    <name evidence="3" type="ORF">CW686_10390</name>
</gene>
<evidence type="ECO:0000313" key="3">
    <source>
        <dbReference type="EMBL" id="PKE25411.1"/>
    </source>
</evidence>
<reference evidence="3 4" key="1">
    <citation type="submission" date="2017-12" db="EMBL/GenBank/DDBJ databases">
        <title>Genomics of Macrococcus caseolyticus.</title>
        <authorList>
            <person name="MacFadyen A.C."/>
            <person name="Paterson G.K."/>
        </authorList>
    </citation>
    <scope>NUCLEOTIDE SEQUENCE [LARGE SCALE GENOMIC DNA]</scope>
    <source>
        <strain evidence="3 4">5788_EF188</strain>
    </source>
</reference>
<protein>
    <submittedName>
        <fullName evidence="3">Universal stress protein</fullName>
    </submittedName>
</protein>
<proteinExistence type="inferred from homology"/>
<dbReference type="InterPro" id="IPR006016">
    <property type="entry name" value="UspA"/>
</dbReference>
<dbReference type="Gene3D" id="3.40.50.620">
    <property type="entry name" value="HUPs"/>
    <property type="match status" value="1"/>
</dbReference>
<evidence type="ECO:0000256" key="1">
    <source>
        <dbReference type="ARBA" id="ARBA00008791"/>
    </source>
</evidence>
<evidence type="ECO:0000259" key="2">
    <source>
        <dbReference type="Pfam" id="PF00582"/>
    </source>
</evidence>
<dbReference type="Proteomes" id="UP000233482">
    <property type="component" value="Unassembled WGS sequence"/>
</dbReference>
<dbReference type="PANTHER" id="PTHR46268">
    <property type="entry name" value="STRESS RESPONSE PROTEIN NHAX"/>
    <property type="match status" value="1"/>
</dbReference>
<accession>A0A2N0VQB3</accession>
<organism evidence="3 4">
    <name type="scientific">Macrococcoides caseolyticum</name>
    <dbReference type="NCBI Taxonomy" id="69966"/>
    <lineage>
        <taxon>Bacteria</taxon>
        <taxon>Bacillati</taxon>
        <taxon>Bacillota</taxon>
        <taxon>Bacilli</taxon>
        <taxon>Bacillales</taxon>
        <taxon>Staphylococcaceae</taxon>
        <taxon>Macrococcoides</taxon>
    </lineage>
</organism>
<dbReference type="PRINTS" id="PR01438">
    <property type="entry name" value="UNVRSLSTRESS"/>
</dbReference>
<dbReference type="GeneID" id="61130678"/>
<comment type="similarity">
    <text evidence="1">Belongs to the universal stress protein A family.</text>
</comment>
<dbReference type="EMBL" id="PIXC01000027">
    <property type="protein sequence ID" value="PKE25411.1"/>
    <property type="molecule type" value="Genomic_DNA"/>
</dbReference>
<dbReference type="CDD" id="cd00293">
    <property type="entry name" value="USP-like"/>
    <property type="match status" value="1"/>
</dbReference>
<dbReference type="PANTHER" id="PTHR46268:SF6">
    <property type="entry name" value="UNIVERSAL STRESS PROTEIN UP12"/>
    <property type="match status" value="1"/>
</dbReference>
<dbReference type="SUPFAM" id="SSF52402">
    <property type="entry name" value="Adenine nucleotide alpha hydrolases-like"/>
    <property type="match status" value="1"/>
</dbReference>
<feature type="domain" description="UspA" evidence="2">
    <location>
        <begin position="1"/>
        <end position="131"/>
    </location>
</feature>
<dbReference type="Pfam" id="PF00582">
    <property type="entry name" value="Usp"/>
    <property type="match status" value="1"/>
</dbReference>
<comment type="caution">
    <text evidence="3">The sequence shown here is derived from an EMBL/GenBank/DDBJ whole genome shotgun (WGS) entry which is preliminary data.</text>
</comment>
<dbReference type="InterPro" id="IPR006015">
    <property type="entry name" value="Universal_stress_UspA"/>
</dbReference>
<name>A0A2N0VQB3_9STAP</name>
<dbReference type="AlphaFoldDB" id="A0A2N0VQB3"/>